<dbReference type="HOGENOM" id="CLU_2721834_0_0_1"/>
<dbReference type="RefSeq" id="XP_007674894.1">
    <property type="nucleotide sequence ID" value="XM_007676704.1"/>
</dbReference>
<dbReference type="EMBL" id="KB445553">
    <property type="protein sequence ID" value="EMC98114.1"/>
    <property type="molecule type" value="Genomic_DNA"/>
</dbReference>
<dbReference type="GeneID" id="19107556"/>
<keyword evidence="3" id="KW-1185">Reference proteome</keyword>
<accession>M2NFS6</accession>
<name>M2NFS6_BAUPA</name>
<evidence type="ECO:0000256" key="1">
    <source>
        <dbReference type="SAM" id="MobiDB-lite"/>
    </source>
</evidence>
<reference evidence="2 3" key="1">
    <citation type="journal article" date="2012" name="PLoS Pathog.">
        <title>Diverse lifestyles and strategies of plant pathogenesis encoded in the genomes of eighteen Dothideomycetes fungi.</title>
        <authorList>
            <person name="Ohm R.A."/>
            <person name="Feau N."/>
            <person name="Henrissat B."/>
            <person name="Schoch C.L."/>
            <person name="Horwitz B.A."/>
            <person name="Barry K.W."/>
            <person name="Condon B.J."/>
            <person name="Copeland A.C."/>
            <person name="Dhillon B."/>
            <person name="Glaser F."/>
            <person name="Hesse C.N."/>
            <person name="Kosti I."/>
            <person name="LaButti K."/>
            <person name="Lindquist E.A."/>
            <person name="Lucas S."/>
            <person name="Salamov A.A."/>
            <person name="Bradshaw R.E."/>
            <person name="Ciuffetti L."/>
            <person name="Hamelin R.C."/>
            <person name="Kema G.H.J."/>
            <person name="Lawrence C."/>
            <person name="Scott J.A."/>
            <person name="Spatafora J.W."/>
            <person name="Turgeon B.G."/>
            <person name="de Wit P.J.G.M."/>
            <person name="Zhong S."/>
            <person name="Goodwin S.B."/>
            <person name="Grigoriev I.V."/>
        </authorList>
    </citation>
    <scope>NUCLEOTIDE SEQUENCE [LARGE SCALE GENOMIC DNA]</scope>
    <source>
        <strain evidence="2 3">UAMH 10762</strain>
    </source>
</reference>
<evidence type="ECO:0000313" key="2">
    <source>
        <dbReference type="EMBL" id="EMC98114.1"/>
    </source>
</evidence>
<evidence type="ECO:0000313" key="3">
    <source>
        <dbReference type="Proteomes" id="UP000011761"/>
    </source>
</evidence>
<gene>
    <name evidence="2" type="ORF">BAUCODRAFT_121016</name>
</gene>
<sequence>MSNQLLSPSADSQDAQFPPRPPGRTGTRFETGDAKADALRAPYINCLVPYRHCTIDHILDTVRILADLEPSR</sequence>
<feature type="compositionally biased region" description="Polar residues" evidence="1">
    <location>
        <begin position="1"/>
        <end position="15"/>
    </location>
</feature>
<proteinExistence type="predicted"/>
<dbReference type="KEGG" id="bcom:BAUCODRAFT_121016"/>
<protein>
    <submittedName>
        <fullName evidence="2">Uncharacterized protein</fullName>
    </submittedName>
</protein>
<organism evidence="2 3">
    <name type="scientific">Baudoinia panamericana (strain UAMH 10762)</name>
    <name type="common">Angels' share fungus</name>
    <name type="synonym">Baudoinia compniacensis (strain UAMH 10762)</name>
    <dbReference type="NCBI Taxonomy" id="717646"/>
    <lineage>
        <taxon>Eukaryota</taxon>
        <taxon>Fungi</taxon>
        <taxon>Dikarya</taxon>
        <taxon>Ascomycota</taxon>
        <taxon>Pezizomycotina</taxon>
        <taxon>Dothideomycetes</taxon>
        <taxon>Dothideomycetidae</taxon>
        <taxon>Mycosphaerellales</taxon>
        <taxon>Teratosphaeriaceae</taxon>
        <taxon>Baudoinia</taxon>
    </lineage>
</organism>
<dbReference type="AlphaFoldDB" id="M2NFS6"/>
<dbReference type="Proteomes" id="UP000011761">
    <property type="component" value="Unassembled WGS sequence"/>
</dbReference>
<feature type="region of interest" description="Disordered" evidence="1">
    <location>
        <begin position="1"/>
        <end position="32"/>
    </location>
</feature>